<dbReference type="InterPro" id="IPR001789">
    <property type="entry name" value="Sig_transdc_resp-reg_receiver"/>
</dbReference>
<dbReference type="GO" id="GO:0000155">
    <property type="term" value="F:phosphorelay sensor kinase activity"/>
    <property type="evidence" value="ECO:0007669"/>
    <property type="project" value="InterPro"/>
</dbReference>
<dbReference type="Pfam" id="PF02518">
    <property type="entry name" value="HATPase_c"/>
    <property type="match status" value="1"/>
</dbReference>
<keyword evidence="14" id="KW-1185">Reference proteome</keyword>
<feature type="domain" description="Response regulatory" evidence="11">
    <location>
        <begin position="961"/>
        <end position="1078"/>
    </location>
</feature>
<sequence>MTGKAYLTNVFIRFQNSLASVKLKQIEKRKLMNNQDQPIELNDLWDDELIDLFDDTENMRQDEKSASINVAESEDYWSTTSDLPEESSLTNQSELSSEPLAFHDLDLDEELCDLKADSNPSESNINKIEQDSSPILNQANIDLNLEDLDLAENNLLELNNQLDWQDLEPEFSLTPASSTEQFKDLELQLNIESDLKELEQFNELEELLELDNNNQEIIVAHNLDDLEGIFEESLPTNTLGELDDLLEPSIANSYEPQIGSFAQSAPQVHSRSQNNQTFDQTMRVSVRKLDSLNNMIGELVVKRNRLEEDQERLRLFLDNLLNHIQSLGDVGARMHDLYEKSLLEGALLASRQQNQSTKAFSRRTQSGFLNSNSEQENNSDDELSALEMDRFTGFHLLSQDIVELIVRIREASSDIQFVVDETDKVTQSLRQVTIQLQEGINSSRMTPFGQTADRLPRAVRNISHQLKKQVELEIEGKEVLIDKMIVEHLYNPMTHLVNNAITHGIESPQERILQGKPATGKIKIRAFIQGNQTVISVSDDGAGIDSERVKAKAVEKNLLTWAQAQNLSQQEVYDLLFHAGFSTKDKADDFAGRGVGMDVVITDLKKIRGTINIESELGKGTTFTIRLPLVLSICKALTCSYNNTRIAFPIDGVEEAKEYPLNEIPTNSNGVKCISWNNTLLPFQSLSNLLSYNRQLSRTNIYGGSQTDEDTVSVIVLHSGDHLLAVQVDQVLGEQEIVIKQIEGPVPKPAGIAGATVLGDGTIIPIGDVLELIEIAQGKRTTEIGLNLWQTQTEKFQIPTEPVRSEPLVLVVDDSITVRELLTLSFNKLGYRVEQARDGQEGWDKLRNGLPCDMIFCDIEMPRMNGLELLSNLQKDEKLNLIPVAMLTSRGAEKHRKLATDLGAKAYLTKPYTEKELMDVAQRLIEINRANQAANSMVVNSKSTGISSSEPLTKAERTQPIVLIIDDSVTVRELLSMTFKKAGFQVEQARDGQEAWDKLQAGLDCDLAFCDIEMPRLNGLELLARLQEDEKLSALPVAMLTSRGAQKMRNIAAKRGAKGYFVKPYVEDALLDAAYKMINGEILLENINLDNLEPAEH</sequence>
<gene>
    <name evidence="13" type="ordered locus">Sta7437_0698</name>
</gene>
<dbReference type="AlphaFoldDB" id="K9XP36"/>
<dbReference type="InterPro" id="IPR051315">
    <property type="entry name" value="Bact_Chemotaxis_CheA"/>
</dbReference>
<evidence type="ECO:0000256" key="4">
    <source>
        <dbReference type="ARBA" id="ARBA00022679"/>
    </source>
</evidence>
<comment type="catalytic activity">
    <reaction evidence="1">
        <text>ATP + protein L-histidine = ADP + protein N-phospho-L-histidine.</text>
        <dbReference type="EC" id="2.7.13.3"/>
    </reaction>
</comment>
<dbReference type="EC" id="2.7.13.3" evidence="2"/>
<dbReference type="PATRIC" id="fig|111780.3.peg.728"/>
<dbReference type="PROSITE" id="PS50109">
    <property type="entry name" value="HIS_KIN"/>
    <property type="match status" value="1"/>
</dbReference>
<dbReference type="Gene3D" id="1.10.287.560">
    <property type="entry name" value="Histidine kinase CheA-like, homodimeric domain"/>
    <property type="match status" value="1"/>
</dbReference>
<feature type="coiled-coil region" evidence="8">
    <location>
        <begin position="141"/>
        <end position="168"/>
    </location>
</feature>
<keyword evidence="8" id="KW-0175">Coiled coil</keyword>
<dbReference type="SUPFAM" id="SSF50341">
    <property type="entry name" value="CheW-like"/>
    <property type="match status" value="1"/>
</dbReference>
<dbReference type="InterPro" id="IPR003594">
    <property type="entry name" value="HATPase_dom"/>
</dbReference>
<evidence type="ECO:0000256" key="8">
    <source>
        <dbReference type="SAM" id="Coils"/>
    </source>
</evidence>
<dbReference type="KEGG" id="scs:Sta7437_0698"/>
<protein>
    <recommendedName>
        <fullName evidence="2">histidine kinase</fullName>
        <ecNumber evidence="2">2.7.13.3</ecNumber>
    </recommendedName>
</protein>
<proteinExistence type="predicted"/>
<dbReference type="EMBL" id="CP003653">
    <property type="protein sequence ID" value="AFZ34293.1"/>
    <property type="molecule type" value="Genomic_DNA"/>
</dbReference>
<evidence type="ECO:0000256" key="2">
    <source>
        <dbReference type="ARBA" id="ARBA00012438"/>
    </source>
</evidence>
<dbReference type="Proteomes" id="UP000010473">
    <property type="component" value="Chromosome"/>
</dbReference>
<dbReference type="RefSeq" id="WP_015191966.1">
    <property type="nucleotide sequence ID" value="NC_019748.1"/>
</dbReference>
<dbReference type="GO" id="GO:0006935">
    <property type="term" value="P:chemotaxis"/>
    <property type="evidence" value="ECO:0007669"/>
    <property type="project" value="InterPro"/>
</dbReference>
<evidence type="ECO:0000259" key="11">
    <source>
        <dbReference type="PROSITE" id="PS50110"/>
    </source>
</evidence>
<dbReference type="PANTHER" id="PTHR43395">
    <property type="entry name" value="SENSOR HISTIDINE KINASE CHEA"/>
    <property type="match status" value="1"/>
</dbReference>
<dbReference type="InterPro" id="IPR002545">
    <property type="entry name" value="CheW-lke_dom"/>
</dbReference>
<dbReference type="Gene3D" id="3.30.565.10">
    <property type="entry name" value="Histidine kinase-like ATPase, C-terminal domain"/>
    <property type="match status" value="1"/>
</dbReference>
<feature type="domain" description="Histidine kinase" evidence="10">
    <location>
        <begin position="396"/>
        <end position="631"/>
    </location>
</feature>
<accession>K9XP36</accession>
<dbReference type="Pfam" id="PF00072">
    <property type="entry name" value="Response_reg"/>
    <property type="match status" value="2"/>
</dbReference>
<evidence type="ECO:0000256" key="1">
    <source>
        <dbReference type="ARBA" id="ARBA00000085"/>
    </source>
</evidence>
<name>K9XP36_STAC7</name>
<dbReference type="InterPro" id="IPR036890">
    <property type="entry name" value="HATPase_C_sf"/>
</dbReference>
<dbReference type="eggNOG" id="COG0784">
    <property type="taxonomic scope" value="Bacteria"/>
</dbReference>
<dbReference type="CDD" id="cd16916">
    <property type="entry name" value="HATPase_CheA-like"/>
    <property type="match status" value="1"/>
</dbReference>
<feature type="domain" description="Response regulatory" evidence="11">
    <location>
        <begin position="808"/>
        <end position="925"/>
    </location>
</feature>
<evidence type="ECO:0000259" key="12">
    <source>
        <dbReference type="PROSITE" id="PS50851"/>
    </source>
</evidence>
<evidence type="ECO:0000259" key="10">
    <source>
        <dbReference type="PROSITE" id="PS50109"/>
    </source>
</evidence>
<feature type="domain" description="CheW-like" evidence="12">
    <location>
        <begin position="633"/>
        <end position="778"/>
    </location>
</feature>
<dbReference type="STRING" id="111780.Sta7437_0698"/>
<feature type="region of interest" description="Disordered" evidence="9">
    <location>
        <begin position="356"/>
        <end position="380"/>
    </location>
</feature>
<dbReference type="InterPro" id="IPR011006">
    <property type="entry name" value="CheY-like_superfamily"/>
</dbReference>
<evidence type="ECO:0000256" key="6">
    <source>
        <dbReference type="ARBA" id="ARBA00023012"/>
    </source>
</evidence>
<dbReference type="SMART" id="SM01231">
    <property type="entry name" value="H-kinase_dim"/>
    <property type="match status" value="1"/>
</dbReference>
<dbReference type="InterPro" id="IPR036061">
    <property type="entry name" value="CheW-like_dom_sf"/>
</dbReference>
<feature type="modified residue" description="4-aspartylphosphate" evidence="7">
    <location>
        <position position="1011"/>
    </location>
</feature>
<evidence type="ECO:0000313" key="14">
    <source>
        <dbReference type="Proteomes" id="UP000010473"/>
    </source>
</evidence>
<dbReference type="InterPro" id="IPR004105">
    <property type="entry name" value="CheA-like_dim"/>
</dbReference>
<dbReference type="PANTHER" id="PTHR43395:SF1">
    <property type="entry name" value="CHEMOTAXIS PROTEIN CHEA"/>
    <property type="match status" value="1"/>
</dbReference>
<reference evidence="14" key="1">
    <citation type="journal article" date="2013" name="Proc. Natl. Acad. Sci. U.S.A.">
        <title>Improving the coverage of the cyanobacterial phylum using diversity-driven genome sequencing.</title>
        <authorList>
            <person name="Shih P.M."/>
            <person name="Wu D."/>
            <person name="Latifi A."/>
            <person name="Axen S.D."/>
            <person name="Fewer D.P."/>
            <person name="Talla E."/>
            <person name="Calteau A."/>
            <person name="Cai F."/>
            <person name="Tandeau de Marsac N."/>
            <person name="Rippka R."/>
            <person name="Herdman M."/>
            <person name="Sivonen K."/>
            <person name="Coursin T."/>
            <person name="Laurent T."/>
            <person name="Goodwin L."/>
            <person name="Nolan M."/>
            <person name="Davenport K.W."/>
            <person name="Han C.S."/>
            <person name="Rubin E.M."/>
            <person name="Eisen J.A."/>
            <person name="Woyke T."/>
            <person name="Gugger M."/>
            <person name="Kerfeld C.A."/>
        </authorList>
    </citation>
    <scope>NUCLEOTIDE SEQUENCE [LARGE SCALE GENOMIC DNA]</scope>
    <source>
        <strain evidence="14">ATCC 29371 / PCC 7437</strain>
    </source>
</reference>
<dbReference type="PROSITE" id="PS51450">
    <property type="entry name" value="LRR"/>
    <property type="match status" value="1"/>
</dbReference>
<evidence type="ECO:0000256" key="9">
    <source>
        <dbReference type="SAM" id="MobiDB-lite"/>
    </source>
</evidence>
<dbReference type="GO" id="GO:0005737">
    <property type="term" value="C:cytoplasm"/>
    <property type="evidence" value="ECO:0007669"/>
    <property type="project" value="InterPro"/>
</dbReference>
<dbReference type="PRINTS" id="PR00344">
    <property type="entry name" value="BCTRLSENSOR"/>
</dbReference>
<keyword evidence="6" id="KW-0902">Two-component regulatory system</keyword>
<evidence type="ECO:0000256" key="3">
    <source>
        <dbReference type="ARBA" id="ARBA00022553"/>
    </source>
</evidence>
<dbReference type="SUPFAM" id="SSF55874">
    <property type="entry name" value="ATPase domain of HSP90 chaperone/DNA topoisomerase II/histidine kinase"/>
    <property type="match status" value="1"/>
</dbReference>
<dbReference type="InterPro" id="IPR037006">
    <property type="entry name" value="CheA-like_homodim_sf"/>
</dbReference>
<dbReference type="Pfam" id="PF01584">
    <property type="entry name" value="CheW"/>
    <property type="match status" value="1"/>
</dbReference>
<feature type="modified residue" description="4-aspartylphosphate" evidence="7">
    <location>
        <position position="858"/>
    </location>
</feature>
<dbReference type="Gene3D" id="2.30.30.40">
    <property type="entry name" value="SH3 Domains"/>
    <property type="match status" value="1"/>
</dbReference>
<keyword evidence="5 13" id="KW-0418">Kinase</keyword>
<feature type="region of interest" description="Disordered" evidence="9">
    <location>
        <begin position="73"/>
        <end position="96"/>
    </location>
</feature>
<dbReference type="SMART" id="SM00448">
    <property type="entry name" value="REC"/>
    <property type="match status" value="2"/>
</dbReference>
<dbReference type="InterPro" id="IPR005467">
    <property type="entry name" value="His_kinase_dom"/>
</dbReference>
<evidence type="ECO:0000256" key="5">
    <source>
        <dbReference type="ARBA" id="ARBA00022777"/>
    </source>
</evidence>
<dbReference type="eggNOG" id="COG0643">
    <property type="taxonomic scope" value="Bacteria"/>
</dbReference>
<dbReference type="InterPro" id="IPR004358">
    <property type="entry name" value="Sig_transdc_His_kin-like_C"/>
</dbReference>
<organism evidence="13 14">
    <name type="scientific">Stanieria cyanosphaera (strain ATCC 29371 / PCC 7437)</name>
    <dbReference type="NCBI Taxonomy" id="111780"/>
    <lineage>
        <taxon>Bacteria</taxon>
        <taxon>Bacillati</taxon>
        <taxon>Cyanobacteriota</taxon>
        <taxon>Cyanophyceae</taxon>
        <taxon>Pleurocapsales</taxon>
        <taxon>Dermocarpellaceae</taxon>
        <taxon>Stanieria</taxon>
    </lineage>
</organism>
<feature type="compositionally biased region" description="Polar residues" evidence="9">
    <location>
        <begin position="356"/>
        <end position="368"/>
    </location>
</feature>
<keyword evidence="4" id="KW-0808">Transferase</keyword>
<dbReference type="SMART" id="SM00387">
    <property type="entry name" value="HATPase_c"/>
    <property type="match status" value="1"/>
</dbReference>
<dbReference type="FunFam" id="3.30.565.10:FF:000016">
    <property type="entry name" value="Chemotaxis protein CheA, putative"/>
    <property type="match status" value="1"/>
</dbReference>
<evidence type="ECO:0000256" key="7">
    <source>
        <dbReference type="PROSITE-ProRule" id="PRU00169"/>
    </source>
</evidence>
<dbReference type="SMART" id="SM00260">
    <property type="entry name" value="CheW"/>
    <property type="match status" value="1"/>
</dbReference>
<dbReference type="InterPro" id="IPR001611">
    <property type="entry name" value="Leu-rich_rpt"/>
</dbReference>
<evidence type="ECO:0000313" key="13">
    <source>
        <dbReference type="EMBL" id="AFZ34293.1"/>
    </source>
</evidence>
<dbReference type="SUPFAM" id="SSF52172">
    <property type="entry name" value="CheY-like"/>
    <property type="match status" value="2"/>
</dbReference>
<dbReference type="PROSITE" id="PS50851">
    <property type="entry name" value="CHEW"/>
    <property type="match status" value="1"/>
</dbReference>
<dbReference type="InterPro" id="IPR036097">
    <property type="entry name" value="HisK_dim/P_sf"/>
</dbReference>
<keyword evidence="3 7" id="KW-0597">Phosphoprotein</keyword>
<dbReference type="SUPFAM" id="SSF47384">
    <property type="entry name" value="Homodimeric domain of signal transducing histidine kinase"/>
    <property type="match status" value="1"/>
</dbReference>
<dbReference type="PROSITE" id="PS50110">
    <property type="entry name" value="RESPONSE_REGULATORY"/>
    <property type="match status" value="2"/>
</dbReference>
<dbReference type="Pfam" id="PF02895">
    <property type="entry name" value="H-kinase_dim"/>
    <property type="match status" value="1"/>
</dbReference>
<dbReference type="Gene3D" id="3.40.50.2300">
    <property type="match status" value="2"/>
</dbReference>
<dbReference type="HOGENOM" id="CLU_000650_6_1_3"/>